<evidence type="ECO:0000256" key="1">
    <source>
        <dbReference type="SAM" id="Phobius"/>
    </source>
</evidence>
<proteinExistence type="predicted"/>
<accession>A0A8J2L2Q2</accession>
<keyword evidence="1" id="KW-0472">Membrane</keyword>
<dbReference type="Proteomes" id="UP000708208">
    <property type="component" value="Unassembled WGS sequence"/>
</dbReference>
<evidence type="ECO:0000313" key="2">
    <source>
        <dbReference type="EMBL" id="CAG7824407.1"/>
    </source>
</evidence>
<protein>
    <submittedName>
        <fullName evidence="2">Uncharacterized protein</fullName>
    </submittedName>
</protein>
<comment type="caution">
    <text evidence="2">The sequence shown here is derived from an EMBL/GenBank/DDBJ whole genome shotgun (WGS) entry which is preliminary data.</text>
</comment>
<feature type="transmembrane region" description="Helical" evidence="1">
    <location>
        <begin position="52"/>
        <end position="71"/>
    </location>
</feature>
<gene>
    <name evidence="2" type="ORF">AFUS01_LOCUS34564</name>
</gene>
<evidence type="ECO:0000313" key="3">
    <source>
        <dbReference type="Proteomes" id="UP000708208"/>
    </source>
</evidence>
<reference evidence="2" key="1">
    <citation type="submission" date="2021-06" db="EMBL/GenBank/DDBJ databases">
        <authorList>
            <person name="Hodson N. C."/>
            <person name="Mongue J. A."/>
            <person name="Jaron S. K."/>
        </authorList>
    </citation>
    <scope>NUCLEOTIDE SEQUENCE</scope>
</reference>
<keyword evidence="1" id="KW-0812">Transmembrane</keyword>
<name>A0A8J2L2Q2_9HEXA</name>
<organism evidence="2 3">
    <name type="scientific">Allacma fusca</name>
    <dbReference type="NCBI Taxonomy" id="39272"/>
    <lineage>
        <taxon>Eukaryota</taxon>
        <taxon>Metazoa</taxon>
        <taxon>Ecdysozoa</taxon>
        <taxon>Arthropoda</taxon>
        <taxon>Hexapoda</taxon>
        <taxon>Collembola</taxon>
        <taxon>Symphypleona</taxon>
        <taxon>Sminthuridae</taxon>
        <taxon>Allacma</taxon>
    </lineage>
</organism>
<keyword evidence="3" id="KW-1185">Reference proteome</keyword>
<sequence>SCLRKALRLNRHIVLLTPLWLFSLACTAKSYIKTEVPDSIPEWSTETWKIPAIMSRLFKFLATAGLIFLLVEGSLCMRRRKKPVSDFCESKEECADSQCCSVGKYTV</sequence>
<keyword evidence="1" id="KW-1133">Transmembrane helix</keyword>
<feature type="non-terminal residue" evidence="2">
    <location>
        <position position="1"/>
    </location>
</feature>
<dbReference type="EMBL" id="CAJVCH010532710">
    <property type="protein sequence ID" value="CAG7824407.1"/>
    <property type="molecule type" value="Genomic_DNA"/>
</dbReference>
<dbReference type="AlphaFoldDB" id="A0A8J2L2Q2"/>